<protein>
    <submittedName>
        <fullName evidence="1">35159_t:CDS:1</fullName>
    </submittedName>
</protein>
<proteinExistence type="predicted"/>
<reference evidence="1 2" key="1">
    <citation type="submission" date="2021-06" db="EMBL/GenBank/DDBJ databases">
        <authorList>
            <person name="Kallberg Y."/>
            <person name="Tangrot J."/>
            <person name="Rosling A."/>
        </authorList>
    </citation>
    <scope>NUCLEOTIDE SEQUENCE [LARGE SCALE GENOMIC DNA]</scope>
    <source>
        <strain evidence="1 2">120-4 pot B 10/14</strain>
    </source>
</reference>
<keyword evidence="2" id="KW-1185">Reference proteome</keyword>
<organism evidence="1 2">
    <name type="scientific">Gigaspora margarita</name>
    <dbReference type="NCBI Taxonomy" id="4874"/>
    <lineage>
        <taxon>Eukaryota</taxon>
        <taxon>Fungi</taxon>
        <taxon>Fungi incertae sedis</taxon>
        <taxon>Mucoromycota</taxon>
        <taxon>Glomeromycotina</taxon>
        <taxon>Glomeromycetes</taxon>
        <taxon>Diversisporales</taxon>
        <taxon>Gigasporaceae</taxon>
        <taxon>Gigaspora</taxon>
    </lineage>
</organism>
<name>A0ABN7V7W6_GIGMA</name>
<evidence type="ECO:0000313" key="1">
    <source>
        <dbReference type="EMBL" id="CAG8741627.1"/>
    </source>
</evidence>
<evidence type="ECO:0000313" key="2">
    <source>
        <dbReference type="Proteomes" id="UP000789901"/>
    </source>
</evidence>
<dbReference type="EMBL" id="CAJVQB010010639">
    <property type="protein sequence ID" value="CAG8741627.1"/>
    <property type="molecule type" value="Genomic_DNA"/>
</dbReference>
<gene>
    <name evidence="1" type="ORF">GMARGA_LOCUS15443</name>
</gene>
<dbReference type="Proteomes" id="UP000789901">
    <property type="component" value="Unassembled WGS sequence"/>
</dbReference>
<sequence>MKILSKGIIDPNLYCEVWSKVWWETVSIKLETKMKQFVIPYCLHIYIKYVLNQKSFIITVLPDKENPLKSGFQYTCDSFKSKIECTHQWLLMHVIKKFLKQKLNILEKLNVEVSSIGNLNEGKFYGVGAELVCKNKIKEKTLDEVWNKVEIYKKYTRTYLFEIINELVQKHIEILRSESPFKYASQHPLL</sequence>
<comment type="caution">
    <text evidence="1">The sequence shown here is derived from an EMBL/GenBank/DDBJ whole genome shotgun (WGS) entry which is preliminary data.</text>
</comment>
<accession>A0ABN7V7W6</accession>